<gene>
    <name evidence="2" type="ORF">VOI36_07710</name>
</gene>
<keyword evidence="2" id="KW-0808">Transferase</keyword>
<dbReference type="SUPFAM" id="SSF53335">
    <property type="entry name" value="S-adenosyl-L-methionine-dependent methyltransferases"/>
    <property type="match status" value="1"/>
</dbReference>
<evidence type="ECO:0000313" key="2">
    <source>
        <dbReference type="EMBL" id="MEN2469780.1"/>
    </source>
</evidence>
<comment type="caution">
    <text evidence="2">The sequence shown here is derived from an EMBL/GenBank/DDBJ whole genome shotgun (WGS) entry which is preliminary data.</text>
</comment>
<evidence type="ECO:0000259" key="1">
    <source>
        <dbReference type="Pfam" id="PF08241"/>
    </source>
</evidence>
<dbReference type="GO" id="GO:0032259">
    <property type="term" value="P:methylation"/>
    <property type="evidence" value="ECO:0007669"/>
    <property type="project" value="UniProtKB-KW"/>
</dbReference>
<dbReference type="GO" id="GO:0008168">
    <property type="term" value="F:methyltransferase activity"/>
    <property type="evidence" value="ECO:0007669"/>
    <property type="project" value="UniProtKB-KW"/>
</dbReference>
<dbReference type="InterPro" id="IPR013216">
    <property type="entry name" value="Methyltransf_11"/>
</dbReference>
<dbReference type="InterPro" id="IPR029063">
    <property type="entry name" value="SAM-dependent_MTases_sf"/>
</dbReference>
<dbReference type="Proteomes" id="UP001466933">
    <property type="component" value="Unassembled WGS sequence"/>
</dbReference>
<dbReference type="Gene3D" id="3.40.50.150">
    <property type="entry name" value="Vaccinia Virus protein VP39"/>
    <property type="match status" value="1"/>
</dbReference>
<accession>A0ABU9WFZ8</accession>
<feature type="domain" description="Methyltransferase type 11" evidence="1">
    <location>
        <begin position="98"/>
        <end position="147"/>
    </location>
</feature>
<dbReference type="Pfam" id="PF08241">
    <property type="entry name" value="Methyltransf_11"/>
    <property type="match status" value="1"/>
</dbReference>
<keyword evidence="3" id="KW-1185">Reference proteome</keyword>
<dbReference type="RefSeq" id="WP_343491431.1">
    <property type="nucleotide sequence ID" value="NZ_JBCPYA010000002.1"/>
</dbReference>
<dbReference type="EMBL" id="JBCPYA010000002">
    <property type="protein sequence ID" value="MEN2469780.1"/>
    <property type="molecule type" value="Genomic_DNA"/>
</dbReference>
<dbReference type="CDD" id="cd02440">
    <property type="entry name" value="AdoMet_MTases"/>
    <property type="match status" value="1"/>
</dbReference>
<reference evidence="2 3" key="1">
    <citation type="submission" date="2024-05" db="EMBL/GenBank/DDBJ databases">
        <title>Burkholderia sp. Nov. a novel bacteria isolated from rhizosphere soil of Camellia sinensis.</title>
        <authorList>
            <person name="Dong Y."/>
        </authorList>
    </citation>
    <scope>NUCLEOTIDE SEQUENCE [LARGE SCALE GENOMIC DNA]</scope>
    <source>
        <strain evidence="2 3">GS2Y</strain>
    </source>
</reference>
<sequence>MATSLARFWYASVRLGPPQVTAETNVADQVELDLIPMSDFKPLNLDDARTREMPKKIQYACGLNPFEGWLNVDFFDDAVMWNFSHIGGVPRNVAENVYKVNLLERHPFPDNAFEYAFCEDFVEHLEQKDAITFLSEVFRTLKPGGVVRIATPGFEQVMRNHFLNATFDKIADGHRGAYTQWGHLHFFTHDSLEVMARWLGFSKYRIKKIHKSWHRPLRNLEIRVGQAQYMNIYAELTK</sequence>
<protein>
    <submittedName>
        <fullName evidence="2">Class I SAM-dependent methyltransferase</fullName>
        <ecNumber evidence="2">2.1.-.-</ecNumber>
    </submittedName>
</protein>
<proteinExistence type="predicted"/>
<keyword evidence="2" id="KW-0489">Methyltransferase</keyword>
<organism evidence="2 3">
    <name type="scientific">Burkholderia theae</name>
    <dbReference type="NCBI Taxonomy" id="3143496"/>
    <lineage>
        <taxon>Bacteria</taxon>
        <taxon>Pseudomonadati</taxon>
        <taxon>Pseudomonadota</taxon>
        <taxon>Betaproteobacteria</taxon>
        <taxon>Burkholderiales</taxon>
        <taxon>Burkholderiaceae</taxon>
        <taxon>Burkholderia</taxon>
    </lineage>
</organism>
<name>A0ABU9WFZ8_9BURK</name>
<evidence type="ECO:0000313" key="3">
    <source>
        <dbReference type="Proteomes" id="UP001466933"/>
    </source>
</evidence>
<dbReference type="EC" id="2.1.-.-" evidence="2"/>